<keyword evidence="8" id="KW-1133">Transmembrane helix</keyword>
<protein>
    <recommendedName>
        <fullName evidence="12">Fucosyltransferase</fullName>
        <ecNumber evidence="12">2.4.1.-</ecNumber>
    </recommendedName>
</protein>
<keyword evidence="9 12" id="KW-0333">Golgi apparatus</keyword>
<dbReference type="EMBL" id="AMQN01005854">
    <property type="status" value="NOT_ANNOTATED_CDS"/>
    <property type="molecule type" value="Genomic_DNA"/>
</dbReference>
<dbReference type="InterPro" id="IPR038577">
    <property type="entry name" value="GT10-like_C_sf"/>
</dbReference>
<name>R7V441_CAPTE</name>
<evidence type="ECO:0000256" key="1">
    <source>
        <dbReference type="ARBA" id="ARBA00004323"/>
    </source>
</evidence>
<dbReference type="InterPro" id="IPR001503">
    <property type="entry name" value="Glyco_trans_10"/>
</dbReference>
<comment type="pathway">
    <text evidence="2">Protein modification; protein glycosylation.</text>
</comment>
<sequence>MKCEWRFSRGQSYLTNGDAVIFRPFAIRHGYRPPEHHPPNQKWVFQEHESPIRTWNKQRNGMGMWKSFNISISFVPEADIVHSSNAFQCSIDPDFKPSLPPDFDYIKNKTGTVLWIVSNCHSRSGREGYVKEMKKHIAVDVYGKCGKGIICRGYSAYRGHNCTGAFIGRYKFYLAFENSLCNHYYTEKLTKTIGVDTIPVVMGLVNYSSILTPGTFIDVRDFSSVKALTDHLNYLDQNDTAFNEIIKRKRSVNCVKSYTRPYFCMLCHYLHVNKNRTQITADPRVWWSTGRQCQNKNAFFKGIR</sequence>
<evidence type="ECO:0000256" key="2">
    <source>
        <dbReference type="ARBA" id="ARBA00004922"/>
    </source>
</evidence>
<keyword evidence="5 12" id="KW-0808">Transferase</keyword>
<dbReference type="PANTHER" id="PTHR48438">
    <property type="entry name" value="ALPHA-(1,3)-FUCOSYLTRANSFERASE C-RELATED"/>
    <property type="match status" value="1"/>
</dbReference>
<keyword evidence="4 12" id="KW-0328">Glycosyltransferase</keyword>
<feature type="domain" description="Fucosyltransferase C-terminal" evidence="13">
    <location>
        <begin position="107"/>
        <end position="282"/>
    </location>
</feature>
<dbReference type="PANTHER" id="PTHR48438:SF1">
    <property type="entry name" value="ALPHA-(1,3)-FUCOSYLTRANSFERASE C-RELATED"/>
    <property type="match status" value="1"/>
</dbReference>
<keyword evidence="11" id="KW-0325">Glycoprotein</keyword>
<evidence type="ECO:0000256" key="11">
    <source>
        <dbReference type="ARBA" id="ARBA00023180"/>
    </source>
</evidence>
<evidence type="ECO:0000313" key="15">
    <source>
        <dbReference type="EnsemblMetazoa" id="CapteP131406"/>
    </source>
</evidence>
<keyword evidence="6 12" id="KW-0812">Transmembrane</keyword>
<dbReference type="EnsemblMetazoa" id="CapteT131406">
    <property type="protein sequence ID" value="CapteP131406"/>
    <property type="gene ID" value="CapteG131406"/>
</dbReference>
<evidence type="ECO:0000256" key="12">
    <source>
        <dbReference type="RuleBase" id="RU003832"/>
    </source>
</evidence>
<dbReference type="GO" id="GO:0008417">
    <property type="term" value="F:fucosyltransferase activity"/>
    <property type="evidence" value="ECO:0007669"/>
    <property type="project" value="InterPro"/>
</dbReference>
<organism evidence="14">
    <name type="scientific">Capitella teleta</name>
    <name type="common">Polychaete worm</name>
    <dbReference type="NCBI Taxonomy" id="283909"/>
    <lineage>
        <taxon>Eukaryota</taxon>
        <taxon>Metazoa</taxon>
        <taxon>Spiralia</taxon>
        <taxon>Lophotrochozoa</taxon>
        <taxon>Annelida</taxon>
        <taxon>Polychaeta</taxon>
        <taxon>Sedentaria</taxon>
        <taxon>Scolecida</taxon>
        <taxon>Capitellidae</taxon>
        <taxon>Capitella</taxon>
    </lineage>
</organism>
<dbReference type="Proteomes" id="UP000014760">
    <property type="component" value="Unassembled WGS sequence"/>
</dbReference>
<dbReference type="GO" id="GO:0032580">
    <property type="term" value="C:Golgi cisterna membrane"/>
    <property type="evidence" value="ECO:0007669"/>
    <property type="project" value="UniProtKB-SubCell"/>
</dbReference>
<evidence type="ECO:0000256" key="3">
    <source>
        <dbReference type="ARBA" id="ARBA00008919"/>
    </source>
</evidence>
<keyword evidence="7" id="KW-0735">Signal-anchor</keyword>
<dbReference type="OMA" id="WIFYERE"/>
<gene>
    <name evidence="14" type="ORF">CAPTEDRAFT_131406</name>
</gene>
<evidence type="ECO:0000256" key="4">
    <source>
        <dbReference type="ARBA" id="ARBA00022676"/>
    </source>
</evidence>
<dbReference type="GO" id="GO:0000139">
    <property type="term" value="C:Golgi membrane"/>
    <property type="evidence" value="ECO:0007669"/>
    <property type="project" value="UniProtKB-SubCell"/>
</dbReference>
<dbReference type="HOGENOM" id="CLU_032075_3_0_1"/>
<evidence type="ECO:0000256" key="5">
    <source>
        <dbReference type="ARBA" id="ARBA00022679"/>
    </source>
</evidence>
<evidence type="ECO:0000256" key="6">
    <source>
        <dbReference type="ARBA" id="ARBA00022692"/>
    </source>
</evidence>
<evidence type="ECO:0000259" key="13">
    <source>
        <dbReference type="Pfam" id="PF00852"/>
    </source>
</evidence>
<dbReference type="Pfam" id="PF00852">
    <property type="entry name" value="Glyco_transf_10"/>
    <property type="match status" value="1"/>
</dbReference>
<evidence type="ECO:0000256" key="9">
    <source>
        <dbReference type="ARBA" id="ARBA00023034"/>
    </source>
</evidence>
<dbReference type="FunFam" id="3.40.50.11660:FF:000002">
    <property type="entry name" value="Alpha-(1,3)-fucosyltransferase"/>
    <property type="match status" value="1"/>
</dbReference>
<comment type="similarity">
    <text evidence="3 12">Belongs to the glycosyltransferase 10 family.</text>
</comment>
<comment type="subcellular location">
    <subcellularLocation>
        <location evidence="1">Golgi apparatus membrane</location>
        <topology evidence="1">Single-pass type II membrane protein</topology>
    </subcellularLocation>
    <subcellularLocation>
        <location evidence="12">Golgi apparatus</location>
        <location evidence="12">Golgi stack membrane</location>
        <topology evidence="12">Single-pass type II membrane protein</topology>
    </subcellularLocation>
</comment>
<dbReference type="InterPro" id="IPR055270">
    <property type="entry name" value="Glyco_tran_10_C"/>
</dbReference>
<keyword evidence="10" id="KW-0472">Membrane</keyword>
<reference evidence="14 16" key="2">
    <citation type="journal article" date="2013" name="Nature">
        <title>Insights into bilaterian evolution from three spiralian genomes.</title>
        <authorList>
            <person name="Simakov O."/>
            <person name="Marletaz F."/>
            <person name="Cho S.J."/>
            <person name="Edsinger-Gonzales E."/>
            <person name="Havlak P."/>
            <person name="Hellsten U."/>
            <person name="Kuo D.H."/>
            <person name="Larsson T."/>
            <person name="Lv J."/>
            <person name="Arendt D."/>
            <person name="Savage R."/>
            <person name="Osoegawa K."/>
            <person name="de Jong P."/>
            <person name="Grimwood J."/>
            <person name="Chapman J.A."/>
            <person name="Shapiro H."/>
            <person name="Aerts A."/>
            <person name="Otillar R.P."/>
            <person name="Terry A.Y."/>
            <person name="Boore J.L."/>
            <person name="Grigoriev I.V."/>
            <person name="Lindberg D.R."/>
            <person name="Seaver E.C."/>
            <person name="Weisblat D.A."/>
            <person name="Putnam N.H."/>
            <person name="Rokhsar D.S."/>
        </authorList>
    </citation>
    <scope>NUCLEOTIDE SEQUENCE</scope>
    <source>
        <strain evidence="14 16">I ESC-2004</strain>
    </source>
</reference>
<dbReference type="AlphaFoldDB" id="R7V441"/>
<reference evidence="16" key="1">
    <citation type="submission" date="2012-12" db="EMBL/GenBank/DDBJ databases">
        <authorList>
            <person name="Hellsten U."/>
            <person name="Grimwood J."/>
            <person name="Chapman J.A."/>
            <person name="Shapiro H."/>
            <person name="Aerts A."/>
            <person name="Otillar R.P."/>
            <person name="Terry A.Y."/>
            <person name="Boore J.L."/>
            <person name="Simakov O."/>
            <person name="Marletaz F."/>
            <person name="Cho S.-J."/>
            <person name="Edsinger-Gonzales E."/>
            <person name="Havlak P."/>
            <person name="Kuo D.-H."/>
            <person name="Larsson T."/>
            <person name="Lv J."/>
            <person name="Arendt D."/>
            <person name="Savage R."/>
            <person name="Osoegawa K."/>
            <person name="de Jong P."/>
            <person name="Lindberg D.R."/>
            <person name="Seaver E.C."/>
            <person name="Weisblat D.A."/>
            <person name="Putnam N.H."/>
            <person name="Grigoriev I.V."/>
            <person name="Rokhsar D.S."/>
        </authorList>
    </citation>
    <scope>NUCLEOTIDE SEQUENCE</scope>
    <source>
        <strain evidence="16">I ESC-2004</strain>
    </source>
</reference>
<evidence type="ECO:0000256" key="7">
    <source>
        <dbReference type="ARBA" id="ARBA00022968"/>
    </source>
</evidence>
<reference evidence="15" key="3">
    <citation type="submission" date="2015-06" db="UniProtKB">
        <authorList>
            <consortium name="EnsemblMetazoa"/>
        </authorList>
    </citation>
    <scope>IDENTIFICATION</scope>
</reference>
<dbReference type="EMBL" id="KB296957">
    <property type="protein sequence ID" value="ELU11121.1"/>
    <property type="molecule type" value="Genomic_DNA"/>
</dbReference>
<dbReference type="Gene3D" id="3.40.50.11660">
    <property type="entry name" value="Glycosyl transferase family 10, C-terminal domain"/>
    <property type="match status" value="1"/>
</dbReference>
<dbReference type="OrthoDB" id="427096at2759"/>
<dbReference type="EC" id="2.4.1.-" evidence="12"/>
<evidence type="ECO:0000256" key="8">
    <source>
        <dbReference type="ARBA" id="ARBA00022989"/>
    </source>
</evidence>
<dbReference type="SUPFAM" id="SSF53756">
    <property type="entry name" value="UDP-Glycosyltransferase/glycogen phosphorylase"/>
    <property type="match status" value="1"/>
</dbReference>
<proteinExistence type="inferred from homology"/>
<accession>R7V441</accession>
<dbReference type="UniPathway" id="UPA00378"/>
<evidence type="ECO:0000313" key="16">
    <source>
        <dbReference type="Proteomes" id="UP000014760"/>
    </source>
</evidence>
<evidence type="ECO:0000256" key="10">
    <source>
        <dbReference type="ARBA" id="ARBA00023136"/>
    </source>
</evidence>
<keyword evidence="16" id="KW-1185">Reference proteome</keyword>
<evidence type="ECO:0000313" key="14">
    <source>
        <dbReference type="EMBL" id="ELU11121.1"/>
    </source>
</evidence>